<sequence>MRNLLINHFSISLSAIISIAMGCGVMPAGQASTRTFTVSGLTTLPVAMAYTDKPDVAAQVRGISTSKDGAQAFVSRLVMQTVINVLERQGRSALLPDAIITAILDQLEIKLTYEPLHCQRVTLDLATDMVMMGDPQSCIIVGSTVTGVYIGMDAAKKKCTEDKNVVIGIHANHTSISGTLTTRNIIMANWSRMMWQSVVDRALRMLASDPLGSHFFSASATVGGN</sequence>
<comment type="caution">
    <text evidence="2">The sequence shown here is derived from an EMBL/GenBank/DDBJ whole genome shotgun (WGS) entry which is preliminary data.</text>
</comment>
<dbReference type="AlphaFoldDB" id="A0AAD5QZZ7"/>
<gene>
    <name evidence="2" type="ORF">KIN20_027927</name>
</gene>
<keyword evidence="1" id="KW-0732">Signal</keyword>
<proteinExistence type="predicted"/>
<dbReference type="EMBL" id="JAHQIW010005769">
    <property type="protein sequence ID" value="KAJ1367078.1"/>
    <property type="molecule type" value="Genomic_DNA"/>
</dbReference>
<evidence type="ECO:0000313" key="2">
    <source>
        <dbReference type="EMBL" id="KAJ1367078.1"/>
    </source>
</evidence>
<name>A0AAD5QZZ7_PARTN</name>
<protein>
    <recommendedName>
        <fullName evidence="4">Lipoprotein</fullName>
    </recommendedName>
</protein>
<reference evidence="2" key="1">
    <citation type="submission" date="2021-06" db="EMBL/GenBank/DDBJ databases">
        <title>Parelaphostrongylus tenuis whole genome reference sequence.</title>
        <authorList>
            <person name="Garwood T.J."/>
            <person name="Larsen P.A."/>
            <person name="Fountain-Jones N.M."/>
            <person name="Garbe J.R."/>
            <person name="Macchietto M.G."/>
            <person name="Kania S.A."/>
            <person name="Gerhold R.W."/>
            <person name="Richards J.E."/>
            <person name="Wolf T.M."/>
        </authorList>
    </citation>
    <scope>NUCLEOTIDE SEQUENCE</scope>
    <source>
        <strain evidence="2">MNPRO001-30</strain>
        <tissue evidence="2">Meninges</tissue>
    </source>
</reference>
<dbReference type="Proteomes" id="UP001196413">
    <property type="component" value="Unassembled WGS sequence"/>
</dbReference>
<feature type="chain" id="PRO_5042138071" description="Lipoprotein" evidence="1">
    <location>
        <begin position="23"/>
        <end position="225"/>
    </location>
</feature>
<evidence type="ECO:0000256" key="1">
    <source>
        <dbReference type="SAM" id="SignalP"/>
    </source>
</evidence>
<feature type="signal peptide" evidence="1">
    <location>
        <begin position="1"/>
        <end position="22"/>
    </location>
</feature>
<dbReference type="PROSITE" id="PS51257">
    <property type="entry name" value="PROKAR_LIPOPROTEIN"/>
    <property type="match status" value="1"/>
</dbReference>
<keyword evidence="3" id="KW-1185">Reference proteome</keyword>
<evidence type="ECO:0000313" key="3">
    <source>
        <dbReference type="Proteomes" id="UP001196413"/>
    </source>
</evidence>
<organism evidence="2 3">
    <name type="scientific">Parelaphostrongylus tenuis</name>
    <name type="common">Meningeal worm</name>
    <dbReference type="NCBI Taxonomy" id="148309"/>
    <lineage>
        <taxon>Eukaryota</taxon>
        <taxon>Metazoa</taxon>
        <taxon>Ecdysozoa</taxon>
        <taxon>Nematoda</taxon>
        <taxon>Chromadorea</taxon>
        <taxon>Rhabditida</taxon>
        <taxon>Rhabditina</taxon>
        <taxon>Rhabditomorpha</taxon>
        <taxon>Strongyloidea</taxon>
        <taxon>Metastrongylidae</taxon>
        <taxon>Parelaphostrongylus</taxon>
    </lineage>
</organism>
<accession>A0AAD5QZZ7</accession>
<evidence type="ECO:0008006" key="4">
    <source>
        <dbReference type="Google" id="ProtNLM"/>
    </source>
</evidence>